<sequence>MENTIIALKQKQEHYFVNKKIVIIKIYESVHLVKIRFENTDICTIVDISALSDAPDFTNTISLRLLEDKKIWS</sequence>
<gene>
    <name evidence="1" type="ORF">CNEO2_190068</name>
</gene>
<accession>A0AAD2DEG3</accession>
<dbReference type="AlphaFoldDB" id="A0AAD2DEG3"/>
<reference evidence="1" key="1">
    <citation type="submission" date="2022-10" db="EMBL/GenBank/DDBJ databases">
        <authorList>
            <person name="Aires J."/>
            <person name="Mesa V."/>
        </authorList>
    </citation>
    <scope>NUCLEOTIDE SEQUENCE</scope>
    <source>
        <strain evidence="1">Clostridium neonatale JD116</strain>
    </source>
</reference>
<comment type="caution">
    <text evidence="1">The sequence shown here is derived from an EMBL/GenBank/DDBJ whole genome shotgun (WGS) entry which is preliminary data.</text>
</comment>
<protein>
    <submittedName>
        <fullName evidence="1">Uncharacterized protein</fullName>
    </submittedName>
</protein>
<organism evidence="1 2">
    <name type="scientific">Clostridium neonatale</name>
    <dbReference type="NCBI Taxonomy" id="137838"/>
    <lineage>
        <taxon>Bacteria</taxon>
        <taxon>Bacillati</taxon>
        <taxon>Bacillota</taxon>
        <taxon>Clostridia</taxon>
        <taxon>Eubacteriales</taxon>
        <taxon>Clostridiaceae</taxon>
        <taxon>Clostridium</taxon>
    </lineage>
</organism>
<dbReference type="Proteomes" id="UP001189143">
    <property type="component" value="Unassembled WGS sequence"/>
</dbReference>
<name>A0AAD2DEG3_9CLOT</name>
<dbReference type="EMBL" id="CAMTCP010000110">
    <property type="protein sequence ID" value="CAI3555615.1"/>
    <property type="molecule type" value="Genomic_DNA"/>
</dbReference>
<evidence type="ECO:0000313" key="2">
    <source>
        <dbReference type="Proteomes" id="UP001189143"/>
    </source>
</evidence>
<proteinExistence type="predicted"/>
<evidence type="ECO:0000313" key="1">
    <source>
        <dbReference type="EMBL" id="CAI3555615.1"/>
    </source>
</evidence>
<dbReference type="RefSeq" id="WP_125148563.1">
    <property type="nucleotide sequence ID" value="NZ_CAMRXC010000155.1"/>
</dbReference>